<dbReference type="STRING" id="335973.SAMN04488693_11551"/>
<accession>A0A1G8LZM1</accession>
<reference evidence="2 3" key="1">
    <citation type="submission" date="2016-10" db="EMBL/GenBank/DDBJ databases">
        <authorList>
            <person name="de Groot N.N."/>
        </authorList>
    </citation>
    <scope>NUCLEOTIDE SEQUENCE [LARGE SCALE GENOMIC DNA]</scope>
    <source>
        <strain evidence="2 3">NP_1H</strain>
    </source>
</reference>
<feature type="compositionally biased region" description="Basic and acidic residues" evidence="1">
    <location>
        <begin position="59"/>
        <end position="70"/>
    </location>
</feature>
<proteinExistence type="predicted"/>
<gene>
    <name evidence="2" type="ORF">SAMN04488693_11551</name>
</gene>
<evidence type="ECO:0000256" key="1">
    <source>
        <dbReference type="SAM" id="MobiDB-lite"/>
    </source>
</evidence>
<keyword evidence="3" id="KW-1185">Reference proteome</keyword>
<name>A0A1G8LZM1_9MICC</name>
<organism evidence="2 3">
    <name type="scientific">Arthrobacter subterraneus</name>
    <dbReference type="NCBI Taxonomy" id="335973"/>
    <lineage>
        <taxon>Bacteria</taxon>
        <taxon>Bacillati</taxon>
        <taxon>Actinomycetota</taxon>
        <taxon>Actinomycetes</taxon>
        <taxon>Micrococcales</taxon>
        <taxon>Micrococcaceae</taxon>
        <taxon>Arthrobacter</taxon>
    </lineage>
</organism>
<feature type="compositionally biased region" description="Acidic residues" evidence="1">
    <location>
        <begin position="23"/>
        <end position="33"/>
    </location>
</feature>
<dbReference type="Proteomes" id="UP000199258">
    <property type="component" value="Unassembled WGS sequence"/>
</dbReference>
<evidence type="ECO:0000313" key="3">
    <source>
        <dbReference type="Proteomes" id="UP000199258"/>
    </source>
</evidence>
<protein>
    <submittedName>
        <fullName evidence="2">Uncharacterized protein</fullName>
    </submittedName>
</protein>
<sequence>MRTEANEPFTANDADRLEQQEVVSEEPVEDEDAPLGTSAREANEADVAEQARSVQGDDDYPRGPVDEEPV</sequence>
<dbReference type="RefSeq" id="WP_090587586.1">
    <property type="nucleotide sequence ID" value="NZ_FNDT01000015.1"/>
</dbReference>
<evidence type="ECO:0000313" key="2">
    <source>
        <dbReference type="EMBL" id="SDI60600.1"/>
    </source>
</evidence>
<dbReference type="EMBL" id="FNDT01000015">
    <property type="protein sequence ID" value="SDI60600.1"/>
    <property type="molecule type" value="Genomic_DNA"/>
</dbReference>
<dbReference type="AlphaFoldDB" id="A0A1G8LZM1"/>
<dbReference type="OrthoDB" id="4762992at2"/>
<feature type="region of interest" description="Disordered" evidence="1">
    <location>
        <begin position="1"/>
        <end position="70"/>
    </location>
</feature>